<dbReference type="Pfam" id="PF03372">
    <property type="entry name" value="Exo_endo_phos"/>
    <property type="match status" value="1"/>
</dbReference>
<evidence type="ECO:0000259" key="1">
    <source>
        <dbReference type="Pfam" id="PF03372"/>
    </source>
</evidence>
<dbReference type="OrthoDB" id="498125at2759"/>
<accession>A0A7J6WK43</accession>
<dbReference type="Proteomes" id="UP000554482">
    <property type="component" value="Unassembled WGS sequence"/>
</dbReference>
<feature type="domain" description="Endonuclease/exonuclease/phosphatase" evidence="1">
    <location>
        <begin position="5"/>
        <end position="81"/>
    </location>
</feature>
<dbReference type="AlphaFoldDB" id="A0A7J6WK43"/>
<dbReference type="Gene3D" id="3.60.10.10">
    <property type="entry name" value="Endonuclease/exonuclease/phosphatase"/>
    <property type="match status" value="1"/>
</dbReference>
<gene>
    <name evidence="2" type="ORF">FRX31_013453</name>
</gene>
<feature type="non-terminal residue" evidence="2">
    <location>
        <position position="94"/>
    </location>
</feature>
<name>A0A7J6WK43_THATH</name>
<reference evidence="2 3" key="1">
    <citation type="submission" date="2020-06" db="EMBL/GenBank/DDBJ databases">
        <title>Transcriptomic and genomic resources for Thalictrum thalictroides and T. hernandezii: Facilitating candidate gene discovery in an emerging model plant lineage.</title>
        <authorList>
            <person name="Arias T."/>
            <person name="Riano-Pachon D.M."/>
            <person name="Di Stilio V.S."/>
        </authorList>
    </citation>
    <scope>NUCLEOTIDE SEQUENCE [LARGE SCALE GENOMIC DNA]</scope>
    <source>
        <strain evidence="3">cv. WT478/WT964</strain>
        <tissue evidence="2">Leaves</tissue>
    </source>
</reference>
<evidence type="ECO:0000313" key="3">
    <source>
        <dbReference type="Proteomes" id="UP000554482"/>
    </source>
</evidence>
<proteinExistence type="predicted"/>
<protein>
    <recommendedName>
        <fullName evidence="1">Endonuclease/exonuclease/phosphatase domain-containing protein</fullName>
    </recommendedName>
</protein>
<evidence type="ECO:0000313" key="2">
    <source>
        <dbReference type="EMBL" id="KAF5196960.1"/>
    </source>
</evidence>
<keyword evidence="3" id="KW-1185">Reference proteome</keyword>
<organism evidence="2 3">
    <name type="scientific">Thalictrum thalictroides</name>
    <name type="common">Rue-anemone</name>
    <name type="synonym">Anemone thalictroides</name>
    <dbReference type="NCBI Taxonomy" id="46969"/>
    <lineage>
        <taxon>Eukaryota</taxon>
        <taxon>Viridiplantae</taxon>
        <taxon>Streptophyta</taxon>
        <taxon>Embryophyta</taxon>
        <taxon>Tracheophyta</taxon>
        <taxon>Spermatophyta</taxon>
        <taxon>Magnoliopsida</taxon>
        <taxon>Ranunculales</taxon>
        <taxon>Ranunculaceae</taxon>
        <taxon>Thalictroideae</taxon>
        <taxon>Thalictrum</taxon>
    </lineage>
</organism>
<dbReference type="PANTHER" id="PTHR35218">
    <property type="entry name" value="RNASE H DOMAIN-CONTAINING PROTEIN"/>
    <property type="match status" value="1"/>
</dbReference>
<dbReference type="GO" id="GO:0003824">
    <property type="term" value="F:catalytic activity"/>
    <property type="evidence" value="ECO:0007669"/>
    <property type="project" value="InterPro"/>
</dbReference>
<comment type="caution">
    <text evidence="2">The sequence shown here is derived from an EMBL/GenBank/DDBJ whole genome shotgun (WGS) entry which is preliminary data.</text>
</comment>
<dbReference type="InterPro" id="IPR005135">
    <property type="entry name" value="Endo/exonuclease/phosphatase"/>
</dbReference>
<dbReference type="PANTHER" id="PTHR35218:SF9">
    <property type="entry name" value="ENDONUCLEASE_EXONUCLEASE_PHOSPHATASE DOMAIN-CONTAINING PROTEIN"/>
    <property type="match status" value="1"/>
</dbReference>
<dbReference type="InterPro" id="IPR036691">
    <property type="entry name" value="Endo/exonu/phosph_ase_sf"/>
</dbReference>
<dbReference type="SUPFAM" id="SSF56219">
    <property type="entry name" value="DNase I-like"/>
    <property type="match status" value="1"/>
</dbReference>
<dbReference type="EMBL" id="JABWDY010015287">
    <property type="protein sequence ID" value="KAF5196960.1"/>
    <property type="molecule type" value="Genomic_DNA"/>
</dbReference>
<sequence>MTSIVTWNARGLCNEAAQRSVKELIRFSRANIILIQETKIQEGRIIEYASMWGESWKWHWIPSSGLSGGLITAWNEDMVQVDDVLKGAHTISIS</sequence>